<evidence type="ECO:0000256" key="3">
    <source>
        <dbReference type="ARBA" id="ARBA00022553"/>
    </source>
</evidence>
<evidence type="ECO:0000256" key="5">
    <source>
        <dbReference type="SAM" id="Phobius"/>
    </source>
</evidence>
<dbReference type="InterPro" id="IPR003661">
    <property type="entry name" value="HisK_dim/P_dom"/>
</dbReference>
<dbReference type="InterPro" id="IPR050595">
    <property type="entry name" value="Bact_response_regulator"/>
</dbReference>
<dbReference type="Gene3D" id="3.40.50.2300">
    <property type="match status" value="1"/>
</dbReference>
<sequence length="595" mass="62164">MPLTSPTAPTQTTALPPWGACIVVPAFLAVVVGLATLWLSPALVDRASLAWLFAASAALGGSGLFAAYVARGEIRRLERELRREKAAAAWRNDAAQDDLLDDDGDAPLDVDAALSFNHLRAAFDAADEAMVILDADLWVIASNPAATSLLGVAAALDIRWDENIVWPTSITPVRVPLPEGGLLVVGRDSAQERLRAAQLDHMDGVADVAGMIVHDVNNALGAVAGYADFLVADLPADSSQADFATRILSATDRSKTALRRILSAARNLAVDIRPVPSDAVLKETAHLLRDAGRSNLSMRNEAGNVGCLGNGGLLARTLAGLVQGCAADPVGAGAPEGGNEGAADVGLTLRAARWGGEEDALKAPVGWLSHAILPPHRRPQALFELRVSGPPRPMAVLRGLIDPLLAAREHARSGGDDTPSALTVARALDGGLVVWTHPAEGTVLRLFVPMAPLPPAAVQQPVAVESRHVLVVDEERETGDRLSIGLERQGYEVAVCESAADALETLVDEPGFFDVAVVAGPSAGGMSGLSLIARLKALRPDLPCILYTDQPVDGDPARLASSGVDRVLSKPIDVERLARSIATLLPARNGPEASV</sequence>
<evidence type="ECO:0000256" key="2">
    <source>
        <dbReference type="ARBA" id="ARBA00012438"/>
    </source>
</evidence>
<evidence type="ECO:0000256" key="4">
    <source>
        <dbReference type="PROSITE-ProRule" id="PRU00169"/>
    </source>
</evidence>
<keyword evidence="5" id="KW-1133">Transmembrane helix</keyword>
<dbReference type="PROSITE" id="PS50110">
    <property type="entry name" value="RESPONSE_REGULATORY"/>
    <property type="match status" value="1"/>
</dbReference>
<evidence type="ECO:0000256" key="1">
    <source>
        <dbReference type="ARBA" id="ARBA00000085"/>
    </source>
</evidence>
<dbReference type="AlphaFoldDB" id="A0A418VT37"/>
<comment type="caution">
    <text evidence="7">The sequence shown here is derived from an EMBL/GenBank/DDBJ whole genome shotgun (WGS) entry which is preliminary data.</text>
</comment>
<dbReference type="SUPFAM" id="SSF55785">
    <property type="entry name" value="PYP-like sensor domain (PAS domain)"/>
    <property type="match status" value="1"/>
</dbReference>
<keyword evidence="5" id="KW-0472">Membrane</keyword>
<keyword evidence="5" id="KW-0812">Transmembrane</keyword>
<dbReference type="InterPro" id="IPR011006">
    <property type="entry name" value="CheY-like_superfamily"/>
</dbReference>
<dbReference type="CDD" id="cd00156">
    <property type="entry name" value="REC"/>
    <property type="match status" value="1"/>
</dbReference>
<gene>
    <name evidence="7" type="ORF">D3877_23180</name>
</gene>
<evidence type="ECO:0000313" key="8">
    <source>
        <dbReference type="Proteomes" id="UP000283458"/>
    </source>
</evidence>
<dbReference type="GO" id="GO:0000155">
    <property type="term" value="F:phosphorelay sensor kinase activity"/>
    <property type="evidence" value="ECO:0007669"/>
    <property type="project" value="InterPro"/>
</dbReference>
<dbReference type="Pfam" id="PF00072">
    <property type="entry name" value="Response_reg"/>
    <property type="match status" value="1"/>
</dbReference>
<dbReference type="SUPFAM" id="SSF47384">
    <property type="entry name" value="Homodimeric domain of signal transducing histidine kinase"/>
    <property type="match status" value="1"/>
</dbReference>
<feature type="domain" description="Response regulatory" evidence="6">
    <location>
        <begin position="468"/>
        <end position="585"/>
    </location>
</feature>
<dbReference type="SMART" id="SM00448">
    <property type="entry name" value="REC"/>
    <property type="match status" value="1"/>
</dbReference>
<dbReference type="EC" id="2.7.13.3" evidence="2"/>
<dbReference type="RefSeq" id="WP_119833102.1">
    <property type="nucleotide sequence ID" value="NZ_QYUL01000003.1"/>
</dbReference>
<organism evidence="7 8">
    <name type="scientific">Azospirillum cavernae</name>
    <dbReference type="NCBI Taxonomy" id="2320860"/>
    <lineage>
        <taxon>Bacteria</taxon>
        <taxon>Pseudomonadati</taxon>
        <taxon>Pseudomonadota</taxon>
        <taxon>Alphaproteobacteria</taxon>
        <taxon>Rhodospirillales</taxon>
        <taxon>Azospirillaceae</taxon>
        <taxon>Azospirillum</taxon>
    </lineage>
</organism>
<dbReference type="InterPro" id="IPR035965">
    <property type="entry name" value="PAS-like_dom_sf"/>
</dbReference>
<dbReference type="Pfam" id="PF13188">
    <property type="entry name" value="PAS_8"/>
    <property type="match status" value="1"/>
</dbReference>
<name>A0A418VT37_9PROT</name>
<dbReference type="EMBL" id="QYUL01000003">
    <property type="protein sequence ID" value="RJF79646.1"/>
    <property type="molecule type" value="Genomic_DNA"/>
</dbReference>
<dbReference type="OrthoDB" id="7302231at2"/>
<protein>
    <recommendedName>
        <fullName evidence="2">histidine kinase</fullName>
        <ecNumber evidence="2">2.7.13.3</ecNumber>
    </recommendedName>
</protein>
<dbReference type="CDD" id="cd00082">
    <property type="entry name" value="HisKA"/>
    <property type="match status" value="1"/>
</dbReference>
<dbReference type="SUPFAM" id="SSF52172">
    <property type="entry name" value="CheY-like"/>
    <property type="match status" value="1"/>
</dbReference>
<proteinExistence type="predicted"/>
<dbReference type="PANTHER" id="PTHR44591:SF3">
    <property type="entry name" value="RESPONSE REGULATORY DOMAIN-CONTAINING PROTEIN"/>
    <property type="match status" value="1"/>
</dbReference>
<dbReference type="InterPro" id="IPR000014">
    <property type="entry name" value="PAS"/>
</dbReference>
<evidence type="ECO:0000313" key="7">
    <source>
        <dbReference type="EMBL" id="RJF79646.1"/>
    </source>
</evidence>
<keyword evidence="8" id="KW-1185">Reference proteome</keyword>
<evidence type="ECO:0000259" key="6">
    <source>
        <dbReference type="PROSITE" id="PS50110"/>
    </source>
</evidence>
<comment type="catalytic activity">
    <reaction evidence="1">
        <text>ATP + protein L-histidine = ADP + protein N-phospho-L-histidine.</text>
        <dbReference type="EC" id="2.7.13.3"/>
    </reaction>
</comment>
<dbReference type="InterPro" id="IPR001789">
    <property type="entry name" value="Sig_transdc_resp-reg_receiver"/>
</dbReference>
<feature type="transmembrane region" description="Helical" evidence="5">
    <location>
        <begin position="15"/>
        <end position="37"/>
    </location>
</feature>
<dbReference type="PANTHER" id="PTHR44591">
    <property type="entry name" value="STRESS RESPONSE REGULATOR PROTEIN 1"/>
    <property type="match status" value="1"/>
</dbReference>
<dbReference type="InterPro" id="IPR036097">
    <property type="entry name" value="HisK_dim/P_sf"/>
</dbReference>
<reference evidence="7 8" key="1">
    <citation type="submission" date="2018-09" db="EMBL/GenBank/DDBJ databases">
        <authorList>
            <person name="Zhu H."/>
        </authorList>
    </citation>
    <scope>NUCLEOTIDE SEQUENCE [LARGE SCALE GENOMIC DNA]</scope>
    <source>
        <strain evidence="7 8">K2W22B-5</strain>
    </source>
</reference>
<accession>A0A418VT37</accession>
<dbReference type="Proteomes" id="UP000283458">
    <property type="component" value="Unassembled WGS sequence"/>
</dbReference>
<feature type="transmembrane region" description="Helical" evidence="5">
    <location>
        <begin position="49"/>
        <end position="70"/>
    </location>
</feature>
<comment type="caution">
    <text evidence="4">Lacks conserved residue(s) required for the propagation of feature annotation.</text>
</comment>
<dbReference type="Gene3D" id="1.10.287.130">
    <property type="match status" value="1"/>
</dbReference>
<keyword evidence="3" id="KW-0597">Phosphoprotein</keyword>